<reference evidence="8" key="2">
    <citation type="submission" date="2020-09" db="EMBL/GenBank/DDBJ databases">
        <authorList>
            <person name="Sun Q."/>
            <person name="Kim S."/>
        </authorList>
    </citation>
    <scope>NUCLEOTIDE SEQUENCE</scope>
    <source>
        <strain evidence="8">KCTC 12113</strain>
    </source>
</reference>
<evidence type="ECO:0000313" key="8">
    <source>
        <dbReference type="EMBL" id="GGW23933.1"/>
    </source>
</evidence>
<dbReference type="InterPro" id="IPR012944">
    <property type="entry name" value="SusD_RagB_dom"/>
</dbReference>
<accession>A0A918IQV6</accession>
<feature type="domain" description="SusD-like N-terminal" evidence="7">
    <location>
        <begin position="114"/>
        <end position="235"/>
    </location>
</feature>
<name>A0A918IQV6_9FLAO</name>
<reference evidence="8" key="1">
    <citation type="journal article" date="2014" name="Int. J. Syst. Evol. Microbiol.">
        <title>Complete genome sequence of Corynebacterium casei LMG S-19264T (=DSM 44701T), isolated from a smear-ripened cheese.</title>
        <authorList>
            <consortium name="US DOE Joint Genome Institute (JGI-PGF)"/>
            <person name="Walter F."/>
            <person name="Albersmeier A."/>
            <person name="Kalinowski J."/>
            <person name="Ruckert C."/>
        </authorList>
    </citation>
    <scope>NUCLEOTIDE SEQUENCE</scope>
    <source>
        <strain evidence="8">KCTC 12113</strain>
    </source>
</reference>
<dbReference type="Pfam" id="PF07980">
    <property type="entry name" value="SusD_RagB"/>
    <property type="match status" value="1"/>
</dbReference>
<evidence type="ECO:0000256" key="4">
    <source>
        <dbReference type="ARBA" id="ARBA00023136"/>
    </source>
</evidence>
<proteinExistence type="inferred from homology"/>
<dbReference type="InterPro" id="IPR011990">
    <property type="entry name" value="TPR-like_helical_dom_sf"/>
</dbReference>
<comment type="subcellular location">
    <subcellularLocation>
        <location evidence="1">Cell outer membrane</location>
    </subcellularLocation>
</comment>
<dbReference type="Pfam" id="PF14322">
    <property type="entry name" value="SusD-like_3"/>
    <property type="match status" value="1"/>
</dbReference>
<dbReference type="SUPFAM" id="SSF48452">
    <property type="entry name" value="TPR-like"/>
    <property type="match status" value="1"/>
</dbReference>
<gene>
    <name evidence="8" type="ORF">GCM10007383_05490</name>
</gene>
<feature type="domain" description="RagB/SusD" evidence="6">
    <location>
        <begin position="281"/>
        <end position="598"/>
    </location>
</feature>
<dbReference type="Proteomes" id="UP000634668">
    <property type="component" value="Unassembled WGS sequence"/>
</dbReference>
<keyword evidence="3" id="KW-0732">Signal</keyword>
<dbReference type="AlphaFoldDB" id="A0A918IQV6"/>
<keyword evidence="5" id="KW-0998">Cell outer membrane</keyword>
<dbReference type="EMBL" id="BMWP01000002">
    <property type="protein sequence ID" value="GGW23933.1"/>
    <property type="molecule type" value="Genomic_DNA"/>
</dbReference>
<evidence type="ECO:0000256" key="3">
    <source>
        <dbReference type="ARBA" id="ARBA00022729"/>
    </source>
</evidence>
<evidence type="ECO:0000259" key="6">
    <source>
        <dbReference type="Pfam" id="PF07980"/>
    </source>
</evidence>
<dbReference type="PROSITE" id="PS51257">
    <property type="entry name" value="PROKAR_LIPOPROTEIN"/>
    <property type="match status" value="1"/>
</dbReference>
<evidence type="ECO:0000256" key="1">
    <source>
        <dbReference type="ARBA" id="ARBA00004442"/>
    </source>
</evidence>
<comment type="similarity">
    <text evidence="2">Belongs to the SusD family.</text>
</comment>
<sequence>MMMNNKLKYMKFIKQINRLFIPVLASLWLGSCTDNYLEQPALGALSEDVIANKDGVDKLLIGAYAALDGASVGGGAWESSPDNWIYGTVAGGEASKGSFGGDQPAIDQIVKFISNPSNGFYNNKWRAAYEGISRTNNTLKLLALATDISEEDGKNLAAQARFLRGHYYFELKKMFNMVPWIDETTEDPKQPNNVDIWPNIEADFQFAFDNLPATQDDFGRANKWAAAAYLGKSYLYQKKFMEAKTIFTEVINSGVNPGGVKYALIDRFSDNFDAAVENNSETVFDIQMVANDGTSSIANSNQGGMLNFPYNSPFRCCGFYQPSQDLVNSYKTDPVTGLPDLTSYNQNAVKSDMGITSDDPFTPYTGTLDPRLDWTVGRRGVPYHDWGKHPGAAWVREQTYGGPYAPKKNIYWQATQDIYSDQSSWAPGTALNVRVIRFADVLLMAAEAEAHAGSLDVALGYVNKVRQRAANPDGFLKEYIDDNDPMAGFKETSTAANYTISDYTMADFGSKEMALDRIYFERKLELAMEGHRFFDLVRWGIAEQTLNAYFDYQGAITTDVRGGKFIPGKSEYYPIPQAQIDLSVGADGQPTLTQNPGY</sequence>
<dbReference type="GO" id="GO:0009279">
    <property type="term" value="C:cell outer membrane"/>
    <property type="evidence" value="ECO:0007669"/>
    <property type="project" value="UniProtKB-SubCell"/>
</dbReference>
<keyword evidence="4" id="KW-0472">Membrane</keyword>
<evidence type="ECO:0000256" key="2">
    <source>
        <dbReference type="ARBA" id="ARBA00006275"/>
    </source>
</evidence>
<dbReference type="Gene3D" id="1.25.40.390">
    <property type="match status" value="1"/>
</dbReference>
<organism evidence="8 9">
    <name type="scientific">Arenibacter certesii</name>
    <dbReference type="NCBI Taxonomy" id="228955"/>
    <lineage>
        <taxon>Bacteria</taxon>
        <taxon>Pseudomonadati</taxon>
        <taxon>Bacteroidota</taxon>
        <taxon>Flavobacteriia</taxon>
        <taxon>Flavobacteriales</taxon>
        <taxon>Flavobacteriaceae</taxon>
        <taxon>Arenibacter</taxon>
    </lineage>
</organism>
<dbReference type="InterPro" id="IPR033985">
    <property type="entry name" value="SusD-like_N"/>
</dbReference>
<evidence type="ECO:0000259" key="7">
    <source>
        <dbReference type="Pfam" id="PF14322"/>
    </source>
</evidence>
<evidence type="ECO:0000313" key="9">
    <source>
        <dbReference type="Proteomes" id="UP000634668"/>
    </source>
</evidence>
<keyword evidence="9" id="KW-1185">Reference proteome</keyword>
<evidence type="ECO:0000256" key="5">
    <source>
        <dbReference type="ARBA" id="ARBA00023237"/>
    </source>
</evidence>
<comment type="caution">
    <text evidence="8">The sequence shown here is derived from an EMBL/GenBank/DDBJ whole genome shotgun (WGS) entry which is preliminary data.</text>
</comment>
<protein>
    <submittedName>
        <fullName evidence="8">Glycan metabolism protein RagB</fullName>
    </submittedName>
</protein>